<dbReference type="InterPro" id="IPR041532">
    <property type="entry name" value="RlmI-like_PUA"/>
</dbReference>
<gene>
    <name evidence="7" type="ORF">GPECTOR_20g516</name>
</gene>
<keyword evidence="3" id="KW-0949">S-adenosyl-L-methionine</keyword>
<evidence type="ECO:0000259" key="6">
    <source>
        <dbReference type="Pfam" id="PF17785"/>
    </source>
</evidence>
<dbReference type="PANTHER" id="PTHR43042:SF3">
    <property type="entry name" value="RIBOSOMAL RNA LARGE SUBUNIT METHYLTRANSFERASE YWBD-RELATED"/>
    <property type="match status" value="1"/>
</dbReference>
<dbReference type="SUPFAM" id="SSF53335">
    <property type="entry name" value="S-adenosyl-L-methionine-dependent methyltransferases"/>
    <property type="match status" value="1"/>
</dbReference>
<dbReference type="EMBL" id="LSYV01000021">
    <property type="protein sequence ID" value="KXZ49659.1"/>
    <property type="molecule type" value="Genomic_DNA"/>
</dbReference>
<sequence length="445" mass="46866">MGLINLLSEKPVHLVLSKDRVLRELPRAPAGSLALLKTADGEILAKGYYDPGSKLAFRTFALQKDKLDESLVAARLGRAARLRDDLFGPYDSTNGFRLVNGEGDGLPGLVVDVYNDTAVMKLDGAGAESFYNAEEVAGWLRNRHPRLRTVFLKYRAGGSGPAAPAAPAAGPAAGPPAAGQRQGPGGAAKRGSAAAADAEAAARAAATVAAAADEGRGRLLSGEAPAAGRPVRFVENGVQFQADVVQGQKTGFFLDQRENRSFVGRLSRGRRVLNVFGYTGGFSIYAGVGGAADVTTVDVGRAALSYADANWALNGLEPSRHTAAAEDAFEFLDRAAKARERWDVVIIDPPSFAPNKAAVEKARAAYAKLFAAAAVVTAPHGCLSLASCSSHIDSAMFMEICDEALGRARRQGYVLRVAGQPADHPFPAAADELRYLKFVTFRLEG</sequence>
<feature type="compositionally biased region" description="Low complexity" evidence="4">
    <location>
        <begin position="162"/>
        <end position="181"/>
    </location>
</feature>
<feature type="domain" description="S-adenosylmethionine-dependent methyltransferase" evidence="5">
    <location>
        <begin position="231"/>
        <end position="383"/>
    </location>
</feature>
<keyword evidence="1" id="KW-0489">Methyltransferase</keyword>
<reference evidence="8" key="1">
    <citation type="journal article" date="2016" name="Nat. Commun.">
        <title>The Gonium pectorale genome demonstrates co-option of cell cycle regulation during the evolution of multicellularity.</title>
        <authorList>
            <person name="Hanschen E.R."/>
            <person name="Marriage T.N."/>
            <person name="Ferris P.J."/>
            <person name="Hamaji T."/>
            <person name="Toyoda A."/>
            <person name="Fujiyama A."/>
            <person name="Neme R."/>
            <person name="Noguchi H."/>
            <person name="Minakuchi Y."/>
            <person name="Suzuki M."/>
            <person name="Kawai-Toyooka H."/>
            <person name="Smith D.R."/>
            <person name="Sparks H."/>
            <person name="Anderson J."/>
            <person name="Bakaric R."/>
            <person name="Luria V."/>
            <person name="Karger A."/>
            <person name="Kirschner M.W."/>
            <person name="Durand P.M."/>
            <person name="Michod R.E."/>
            <person name="Nozaki H."/>
            <person name="Olson B.J."/>
        </authorList>
    </citation>
    <scope>NUCLEOTIDE SEQUENCE [LARGE SCALE GENOMIC DNA]</scope>
    <source>
        <strain evidence="8">NIES-2863</strain>
    </source>
</reference>
<feature type="region of interest" description="Disordered" evidence="4">
    <location>
        <begin position="162"/>
        <end position="192"/>
    </location>
</feature>
<dbReference type="Gene3D" id="3.30.750.80">
    <property type="entry name" value="RNA methyltransferase domain (HRMD) like"/>
    <property type="match status" value="1"/>
</dbReference>
<evidence type="ECO:0000256" key="3">
    <source>
        <dbReference type="ARBA" id="ARBA00022691"/>
    </source>
</evidence>
<dbReference type="OrthoDB" id="269872at2759"/>
<dbReference type="Proteomes" id="UP000075714">
    <property type="component" value="Unassembled WGS sequence"/>
</dbReference>
<evidence type="ECO:0000259" key="5">
    <source>
        <dbReference type="Pfam" id="PF10672"/>
    </source>
</evidence>
<dbReference type="CDD" id="cd02440">
    <property type="entry name" value="AdoMet_MTases"/>
    <property type="match status" value="1"/>
</dbReference>
<dbReference type="GO" id="GO:0032259">
    <property type="term" value="P:methylation"/>
    <property type="evidence" value="ECO:0007669"/>
    <property type="project" value="UniProtKB-KW"/>
</dbReference>
<accession>A0A150GIL8</accession>
<name>A0A150GIL8_GONPE</name>
<evidence type="ECO:0000256" key="4">
    <source>
        <dbReference type="SAM" id="MobiDB-lite"/>
    </source>
</evidence>
<keyword evidence="8" id="KW-1185">Reference proteome</keyword>
<keyword evidence="2" id="KW-0808">Transferase</keyword>
<dbReference type="GO" id="GO:0008168">
    <property type="term" value="F:methyltransferase activity"/>
    <property type="evidence" value="ECO:0007669"/>
    <property type="project" value="UniProtKB-KW"/>
</dbReference>
<dbReference type="InterPro" id="IPR029063">
    <property type="entry name" value="SAM-dependent_MTases_sf"/>
</dbReference>
<dbReference type="Gene3D" id="3.40.50.150">
    <property type="entry name" value="Vaccinia Virus protein VP39"/>
    <property type="match status" value="1"/>
</dbReference>
<dbReference type="PANTHER" id="PTHR43042">
    <property type="entry name" value="SAM-DEPENDENT METHYLTRANSFERASE"/>
    <property type="match status" value="1"/>
</dbReference>
<evidence type="ECO:0000313" key="7">
    <source>
        <dbReference type="EMBL" id="KXZ49659.1"/>
    </source>
</evidence>
<feature type="domain" description="RlmI-like PUA" evidence="6">
    <location>
        <begin position="13"/>
        <end position="60"/>
    </location>
</feature>
<protein>
    <submittedName>
        <fullName evidence="7">Uncharacterized protein</fullName>
    </submittedName>
</protein>
<proteinExistence type="predicted"/>
<evidence type="ECO:0000256" key="1">
    <source>
        <dbReference type="ARBA" id="ARBA00022603"/>
    </source>
</evidence>
<dbReference type="CDD" id="cd11572">
    <property type="entry name" value="RlmI_M_like"/>
    <property type="match status" value="1"/>
</dbReference>
<dbReference type="Pfam" id="PF17785">
    <property type="entry name" value="PUA_3"/>
    <property type="match status" value="1"/>
</dbReference>
<evidence type="ECO:0000313" key="8">
    <source>
        <dbReference type="Proteomes" id="UP000075714"/>
    </source>
</evidence>
<dbReference type="AlphaFoldDB" id="A0A150GIL8"/>
<evidence type="ECO:0000256" key="2">
    <source>
        <dbReference type="ARBA" id="ARBA00022679"/>
    </source>
</evidence>
<dbReference type="InterPro" id="IPR019614">
    <property type="entry name" value="SAM-dep_methyl-trfase"/>
</dbReference>
<dbReference type="Pfam" id="PF10672">
    <property type="entry name" value="Methyltrans_SAM"/>
    <property type="match status" value="1"/>
</dbReference>
<dbReference type="STRING" id="33097.A0A150GIL8"/>
<organism evidence="7 8">
    <name type="scientific">Gonium pectorale</name>
    <name type="common">Green alga</name>
    <dbReference type="NCBI Taxonomy" id="33097"/>
    <lineage>
        <taxon>Eukaryota</taxon>
        <taxon>Viridiplantae</taxon>
        <taxon>Chlorophyta</taxon>
        <taxon>core chlorophytes</taxon>
        <taxon>Chlorophyceae</taxon>
        <taxon>CS clade</taxon>
        <taxon>Chlamydomonadales</taxon>
        <taxon>Volvocaceae</taxon>
        <taxon>Gonium</taxon>
    </lineage>
</organism>
<comment type="caution">
    <text evidence="7">The sequence shown here is derived from an EMBL/GenBank/DDBJ whole genome shotgun (WGS) entry which is preliminary data.</text>
</comment>